<evidence type="ECO:0000256" key="2">
    <source>
        <dbReference type="ARBA" id="ARBA00022450"/>
    </source>
</evidence>
<dbReference type="PANTHER" id="PTHR43775">
    <property type="entry name" value="FATTY ACID SYNTHASE"/>
    <property type="match status" value="1"/>
</dbReference>
<dbReference type="InterPro" id="IPR020806">
    <property type="entry name" value="PKS_PP-bd"/>
</dbReference>
<dbReference type="Gene3D" id="1.10.1200.10">
    <property type="entry name" value="ACP-like"/>
    <property type="match status" value="1"/>
</dbReference>
<dbReference type="Pfam" id="PF02801">
    <property type="entry name" value="Ketoacyl-synt_C"/>
    <property type="match status" value="1"/>
</dbReference>
<dbReference type="Gene3D" id="3.40.47.10">
    <property type="match status" value="1"/>
</dbReference>
<dbReference type="SUPFAM" id="SSF55048">
    <property type="entry name" value="Probable ACP-binding domain of malonyl-CoA ACP transacylase"/>
    <property type="match status" value="1"/>
</dbReference>
<dbReference type="SMART" id="SM00823">
    <property type="entry name" value="PKS_PP"/>
    <property type="match status" value="1"/>
</dbReference>
<evidence type="ECO:0000256" key="6">
    <source>
        <dbReference type="ARBA" id="ARBA00023315"/>
    </source>
</evidence>
<dbReference type="PROSITE" id="PS00012">
    <property type="entry name" value="PHOSPHOPANTETHEINE"/>
    <property type="match status" value="1"/>
</dbReference>
<keyword evidence="4" id="KW-0808">Transferase</keyword>
<dbReference type="GO" id="GO:0005886">
    <property type="term" value="C:plasma membrane"/>
    <property type="evidence" value="ECO:0007669"/>
    <property type="project" value="TreeGrafter"/>
</dbReference>
<dbReference type="PROSITE" id="PS50075">
    <property type="entry name" value="CARRIER"/>
    <property type="match status" value="1"/>
</dbReference>
<feature type="region of interest" description="Disordered" evidence="7">
    <location>
        <begin position="454"/>
        <end position="473"/>
    </location>
</feature>
<dbReference type="SUPFAM" id="SSF52151">
    <property type="entry name" value="FabD/lysophospholipase-like"/>
    <property type="match status" value="1"/>
</dbReference>
<dbReference type="InterPro" id="IPR020841">
    <property type="entry name" value="PKS_Beta-ketoAc_synthase_dom"/>
</dbReference>
<dbReference type="InterPro" id="IPR014030">
    <property type="entry name" value="Ketoacyl_synth_N"/>
</dbReference>
<dbReference type="InterPro" id="IPR018201">
    <property type="entry name" value="Ketoacyl_synth_AS"/>
</dbReference>
<keyword evidence="5" id="KW-0045">Antibiotic biosynthesis</keyword>
<name>A0A919GUI0_9ACTN</name>
<evidence type="ECO:0000256" key="4">
    <source>
        <dbReference type="ARBA" id="ARBA00022679"/>
    </source>
</evidence>
<dbReference type="CDD" id="cd00833">
    <property type="entry name" value="PKS"/>
    <property type="match status" value="1"/>
</dbReference>
<dbReference type="SUPFAM" id="SSF47336">
    <property type="entry name" value="ACP-like"/>
    <property type="match status" value="1"/>
</dbReference>
<feature type="domain" description="Carrier" evidence="8">
    <location>
        <begin position="1191"/>
        <end position="1267"/>
    </location>
</feature>
<dbReference type="InterPro" id="IPR036736">
    <property type="entry name" value="ACP-like_sf"/>
</dbReference>
<dbReference type="InterPro" id="IPR001227">
    <property type="entry name" value="Ac_transferase_dom_sf"/>
</dbReference>
<dbReference type="GO" id="GO:0005737">
    <property type="term" value="C:cytoplasm"/>
    <property type="evidence" value="ECO:0007669"/>
    <property type="project" value="TreeGrafter"/>
</dbReference>
<dbReference type="GO" id="GO:0071770">
    <property type="term" value="P:DIM/DIP cell wall layer assembly"/>
    <property type="evidence" value="ECO:0007669"/>
    <property type="project" value="TreeGrafter"/>
</dbReference>
<dbReference type="InterPro" id="IPR006162">
    <property type="entry name" value="Ppantetheine_attach_site"/>
</dbReference>
<comment type="caution">
    <text evidence="10">The sequence shown here is derived from an EMBL/GenBank/DDBJ whole genome shotgun (WGS) entry which is preliminary data.</text>
</comment>
<dbReference type="InterPro" id="IPR014031">
    <property type="entry name" value="Ketoacyl_synth_C"/>
</dbReference>
<dbReference type="SMART" id="SM00825">
    <property type="entry name" value="PKS_KS"/>
    <property type="match status" value="1"/>
</dbReference>
<feature type="domain" description="Ketosynthase family 3 (KS3)" evidence="9">
    <location>
        <begin position="19"/>
        <end position="451"/>
    </location>
</feature>
<dbReference type="SMART" id="SM00827">
    <property type="entry name" value="PKS_AT"/>
    <property type="match status" value="1"/>
</dbReference>
<evidence type="ECO:0000256" key="1">
    <source>
        <dbReference type="ARBA" id="ARBA00004792"/>
    </source>
</evidence>
<dbReference type="SMART" id="SM01294">
    <property type="entry name" value="PKS_PP_betabranch"/>
    <property type="match status" value="1"/>
</dbReference>
<reference evidence="10" key="1">
    <citation type="submission" date="2020-09" db="EMBL/GenBank/DDBJ databases">
        <title>Whole genome shotgun sequence of Streptomyces xanthophaeus NBRC 12829.</title>
        <authorList>
            <person name="Komaki H."/>
            <person name="Tamura T."/>
        </authorList>
    </citation>
    <scope>NUCLEOTIDE SEQUENCE</scope>
    <source>
        <strain evidence="10">NBRC 12829</strain>
    </source>
</reference>
<dbReference type="InterPro" id="IPR016035">
    <property type="entry name" value="Acyl_Trfase/lysoPLipase"/>
</dbReference>
<dbReference type="PROSITE" id="PS52004">
    <property type="entry name" value="KS3_2"/>
    <property type="match status" value="1"/>
</dbReference>
<dbReference type="GO" id="GO:0006633">
    <property type="term" value="P:fatty acid biosynthetic process"/>
    <property type="evidence" value="ECO:0007669"/>
    <property type="project" value="InterPro"/>
</dbReference>
<dbReference type="RefSeq" id="WP_051901740.1">
    <property type="nucleotide sequence ID" value="NZ_BNEE01000004.1"/>
</dbReference>
<protein>
    <recommendedName>
        <fullName evidence="12">Acyltransferase domain-containing protein</fullName>
    </recommendedName>
</protein>
<dbReference type="GO" id="GO:0031177">
    <property type="term" value="F:phosphopantetheine binding"/>
    <property type="evidence" value="ECO:0007669"/>
    <property type="project" value="InterPro"/>
</dbReference>
<keyword evidence="6" id="KW-0012">Acyltransferase</keyword>
<dbReference type="GO" id="GO:0017000">
    <property type="term" value="P:antibiotic biosynthetic process"/>
    <property type="evidence" value="ECO:0007669"/>
    <property type="project" value="UniProtKB-KW"/>
</dbReference>
<dbReference type="Pfam" id="PF00550">
    <property type="entry name" value="PP-binding"/>
    <property type="match status" value="1"/>
</dbReference>
<feature type="region of interest" description="Disordered" evidence="7">
    <location>
        <begin position="1269"/>
        <end position="1296"/>
    </location>
</feature>
<dbReference type="GO" id="GO:0004315">
    <property type="term" value="F:3-oxoacyl-[acyl-carrier-protein] synthase activity"/>
    <property type="evidence" value="ECO:0007669"/>
    <property type="project" value="InterPro"/>
</dbReference>
<keyword evidence="11" id="KW-1185">Reference proteome</keyword>
<dbReference type="Gene3D" id="3.30.70.3290">
    <property type="match status" value="1"/>
</dbReference>
<evidence type="ECO:0000313" key="11">
    <source>
        <dbReference type="Proteomes" id="UP000600026"/>
    </source>
</evidence>
<feature type="region of interest" description="Disordered" evidence="7">
    <location>
        <begin position="1153"/>
        <end position="1172"/>
    </location>
</feature>
<dbReference type="SMART" id="SM00826">
    <property type="entry name" value="PKS_DH"/>
    <property type="match status" value="1"/>
</dbReference>
<dbReference type="GO" id="GO:0004312">
    <property type="term" value="F:fatty acid synthase activity"/>
    <property type="evidence" value="ECO:0007669"/>
    <property type="project" value="TreeGrafter"/>
</dbReference>
<dbReference type="InterPro" id="IPR016039">
    <property type="entry name" value="Thiolase-like"/>
</dbReference>
<evidence type="ECO:0000256" key="5">
    <source>
        <dbReference type="ARBA" id="ARBA00023194"/>
    </source>
</evidence>
<organism evidence="10 11">
    <name type="scientific">Streptomyces xanthophaeus</name>
    <dbReference type="NCBI Taxonomy" id="67385"/>
    <lineage>
        <taxon>Bacteria</taxon>
        <taxon>Bacillati</taxon>
        <taxon>Actinomycetota</taxon>
        <taxon>Actinomycetes</taxon>
        <taxon>Kitasatosporales</taxon>
        <taxon>Streptomycetaceae</taxon>
        <taxon>Streptomyces</taxon>
    </lineage>
</organism>
<evidence type="ECO:0008006" key="12">
    <source>
        <dbReference type="Google" id="ProtNLM"/>
    </source>
</evidence>
<keyword evidence="2" id="KW-0596">Phosphopantetheine</keyword>
<dbReference type="InterPro" id="IPR050091">
    <property type="entry name" value="PKS_NRPS_Biosynth_Enz"/>
</dbReference>
<evidence type="ECO:0000259" key="8">
    <source>
        <dbReference type="PROSITE" id="PS50075"/>
    </source>
</evidence>
<feature type="compositionally biased region" description="Low complexity" evidence="7">
    <location>
        <begin position="1157"/>
        <end position="1171"/>
    </location>
</feature>
<comment type="pathway">
    <text evidence="1">Antibiotic biosynthesis.</text>
</comment>
<dbReference type="InterPro" id="IPR042104">
    <property type="entry name" value="PKS_dehydratase_sf"/>
</dbReference>
<feature type="compositionally biased region" description="Low complexity" evidence="7">
    <location>
        <begin position="1279"/>
        <end position="1288"/>
    </location>
</feature>
<dbReference type="Pfam" id="PF00109">
    <property type="entry name" value="ketoacyl-synt"/>
    <property type="match status" value="1"/>
</dbReference>
<gene>
    <name evidence="10" type="ORF">Sxan_06060</name>
</gene>
<dbReference type="InterPro" id="IPR016036">
    <property type="entry name" value="Malonyl_transacylase_ACP-bd"/>
</dbReference>
<keyword evidence="3" id="KW-0597">Phosphoprotein</keyword>
<dbReference type="EMBL" id="BNEE01000004">
    <property type="protein sequence ID" value="GHI83242.1"/>
    <property type="molecule type" value="Genomic_DNA"/>
</dbReference>
<evidence type="ECO:0000313" key="10">
    <source>
        <dbReference type="EMBL" id="GHI83242.1"/>
    </source>
</evidence>
<dbReference type="SUPFAM" id="SSF53901">
    <property type="entry name" value="Thiolase-like"/>
    <property type="match status" value="1"/>
</dbReference>
<dbReference type="OrthoDB" id="9778690at2"/>
<dbReference type="Pfam" id="PF00698">
    <property type="entry name" value="Acyl_transf_1"/>
    <property type="match status" value="1"/>
</dbReference>
<dbReference type="Proteomes" id="UP000600026">
    <property type="component" value="Unassembled WGS sequence"/>
</dbReference>
<dbReference type="InterPro" id="IPR009081">
    <property type="entry name" value="PP-bd_ACP"/>
</dbReference>
<evidence type="ECO:0000259" key="9">
    <source>
        <dbReference type="PROSITE" id="PS52004"/>
    </source>
</evidence>
<dbReference type="Gene3D" id="3.40.366.10">
    <property type="entry name" value="Malonyl-Coenzyme A Acyl Carrier Protein, domain 2"/>
    <property type="match status" value="1"/>
</dbReference>
<dbReference type="InterPro" id="IPR020807">
    <property type="entry name" value="PKS_DH"/>
</dbReference>
<evidence type="ECO:0000256" key="3">
    <source>
        <dbReference type="ARBA" id="ARBA00022553"/>
    </source>
</evidence>
<dbReference type="InterPro" id="IPR014043">
    <property type="entry name" value="Acyl_transferase_dom"/>
</dbReference>
<proteinExistence type="predicted"/>
<accession>A0A919GUI0</accession>
<dbReference type="Gene3D" id="3.10.129.110">
    <property type="entry name" value="Polyketide synthase dehydratase"/>
    <property type="match status" value="1"/>
</dbReference>
<evidence type="ECO:0000256" key="7">
    <source>
        <dbReference type="SAM" id="MobiDB-lite"/>
    </source>
</evidence>
<dbReference type="Pfam" id="PF16197">
    <property type="entry name" value="KAsynt_C_assoc"/>
    <property type="match status" value="1"/>
</dbReference>
<dbReference type="PROSITE" id="PS00606">
    <property type="entry name" value="KS3_1"/>
    <property type="match status" value="1"/>
</dbReference>
<dbReference type="PANTHER" id="PTHR43775:SF37">
    <property type="entry name" value="SI:DKEY-61P9.11"/>
    <property type="match status" value="1"/>
</dbReference>
<sequence>MPDAYDRLGTDHERPGGRAEPVAVVGLGCRVPGADSPQALWQLLREGRDEITGIPPEREAFAAAVRAAGDRATGAQWGGFLPDVDRWDPEFFGISAAEAARMDPQQALALEVAWRAFEDAGIVVADRAGSRTGVFIGQATHDYAMTVGDRPGAAAGPFTNPGISHAVTASRLSYLWDLRGPALSVDTACSSSLVAVHLAVQSLLAGECDLALAGGVNALLSPVPQLGAAGLTALAADGRCRTFDAAGQGYVRAEGAGAVVLRRLSDAVAAGDHVHAVIRATGVNQDGRTNGLTAPSGRAQSELIGATLRRAQVASAEELGYVELHGTGTPLGDPIEARALAAGVAAGLGEGRGDGLADPDRAPLLVGSVKANIGHLEGAAGILGLIKAALVLSHRSVPANPHFTTVNPLIDLDRLGLRVPVEEAPWPEAARFAAVSSFGFGGTNAHAVLERAPDRTPVRAKASGTEGPVMLPLSAHDPESLAEVAESWQERIQGAASWDEVRDAARAAAEHRAHLPWRAAVVAADREELLDALKRLASGDRRPQRSAPVAEPRLGFVYSGHGSQWEGMGRELLRTSPAFEQQVTVVDEALAPLLGWSPMAVLAGRQPTDLDDIRVTQPLIMTVQLALTAALAGSGVRPAAVVGHSMGEVSAAVAAGRLDLATACRVLTARNDAVTAARGTGGMAVVEAGAEEARTVLRRLDSPVTVAADNSPRACVLSGPTAELEAVMAEFVRLGRDARPVKVDYPSHGPMMNGPAGRLLEALGSVDSAPHGTPGAADFYSTVHGALFTGPLDADYWKANLSSPVRAQDAITSMTDAGITHLLEISPHPVLLAAVRECLQELGAPASALATVRRDTPMPYGLYEVTAELYEHGWRPGGNPDAATRAQARRLPVHPFRRRRVQEPAPPAPARAGAVTDGPGTLAELGFQPGTFVADIAAAALDGDHRVAGRTAVSAAGLAALTCWAAQETGLGPAFWLRDLDLREPVPVDPQTPVQLVLHRAPGATRRAPALVSFLFREAGTWHPAASCLVAAGSPPAGPATDGAQVRAEVELAGPQPPGPRPAHGPNLLDRALPVLAEALFAARADEIRLDEVTVTRIDALHLDAALWTADRATAYGWLRGTGEDLTVDVALTGPAGRTLARAEGIRLRSLAPGETPAAPAPDGSAPAPHAQGPALRARLLEADGTEGRRALLRLRLRELLGAILPGGLPEDEALDEAPFVHLGLESLMGVELRNRLETELGLRLSVGLVWTHPTVGRLAVALEEMTREHPAGAPPPGTGTDAPAVAPDAPPGDPLAQLLAELDHTAEGRP</sequence>
<dbReference type="InterPro" id="IPR032821">
    <property type="entry name" value="PKS_assoc"/>
</dbReference>